<evidence type="ECO:0000256" key="1">
    <source>
        <dbReference type="ARBA" id="ARBA00004370"/>
    </source>
</evidence>
<feature type="compositionally biased region" description="Basic and acidic residues" evidence="6">
    <location>
        <begin position="53"/>
        <end position="66"/>
    </location>
</feature>
<dbReference type="Gene3D" id="3.30.479.30">
    <property type="entry name" value="Band 7 domain"/>
    <property type="match status" value="1"/>
</dbReference>
<protein>
    <recommendedName>
        <fullName evidence="5">Podocin</fullName>
    </recommendedName>
</protein>
<sequence>MGLSAEGGVRAEGRAHTASPRRSSREGRGSKRGDSPAPGVGRPKASKAGKPAQRVEKSKGPKREPEGTAAGTEELEEEGSGKPRSTVVNVDSVRDEEEEEEALGLLEREWQEEGVKRRRLGVCEWFLTAVALIVVVLSFPLSIWLCLKVVREYERAVILRLGHLLPGRPRGPGLFFHLPFLDVCQKVDIRLKMLKVPSHTVVTQDLVRTEMSAVCYYRVENVPLCLTSLSGVLAVLQGLAQAAGRDVLARHTFTQILLERKNIAHEIQVALDAVTSQWGIKVERAEIEEVCIPADLQNSVAAEAQARRIAQIKVIAAEGEKAACEALRASLDALSGSPAAIQLRLLQLLHTLRSEHSALVLTLPSDLLTLPANLSASPSPANHILTLPSDLSASHSPANHILTLPSDLSASPSPANHILTLPSDLSASLSPANHILTVKPHTDSPMM</sequence>
<accession>A0AAD7WG91</accession>
<dbReference type="PANTHER" id="PTHR10264:SF127">
    <property type="entry name" value="PODOCIN"/>
    <property type="match status" value="1"/>
</dbReference>
<dbReference type="Pfam" id="PF01145">
    <property type="entry name" value="Band_7"/>
    <property type="match status" value="1"/>
</dbReference>
<dbReference type="InterPro" id="IPR043202">
    <property type="entry name" value="Band-7_stomatin-like"/>
</dbReference>
<evidence type="ECO:0000259" key="8">
    <source>
        <dbReference type="SMART" id="SM00244"/>
    </source>
</evidence>
<dbReference type="InterPro" id="IPR001972">
    <property type="entry name" value="Stomatin_HflK_fam"/>
</dbReference>
<dbReference type="PANTHER" id="PTHR10264">
    <property type="entry name" value="BAND 7 PROTEIN-RELATED"/>
    <property type="match status" value="1"/>
</dbReference>
<comment type="subcellular location">
    <subcellularLocation>
        <location evidence="1">Membrane</location>
    </subcellularLocation>
</comment>
<feature type="transmembrane region" description="Helical" evidence="7">
    <location>
        <begin position="125"/>
        <end position="145"/>
    </location>
</feature>
<name>A0AAD7WG91_9TELE</name>
<comment type="function">
    <text evidence="4">Plays a role in the regulation of glomerular permeability, acting probably as a linker between the plasma membrane and the cytoskeleton.</text>
</comment>
<evidence type="ECO:0000256" key="6">
    <source>
        <dbReference type="SAM" id="MobiDB-lite"/>
    </source>
</evidence>
<dbReference type="PRINTS" id="PR00721">
    <property type="entry name" value="STOMATIN"/>
</dbReference>
<feature type="domain" description="Band 7" evidence="8">
    <location>
        <begin position="145"/>
        <end position="304"/>
    </location>
</feature>
<proteinExistence type="inferred from homology"/>
<dbReference type="SUPFAM" id="SSF117892">
    <property type="entry name" value="Band 7/SPFH domain"/>
    <property type="match status" value="1"/>
</dbReference>
<dbReference type="InterPro" id="IPR036013">
    <property type="entry name" value="Band_7/SPFH_dom_sf"/>
</dbReference>
<dbReference type="InterPro" id="IPR001107">
    <property type="entry name" value="Band_7"/>
</dbReference>
<dbReference type="Proteomes" id="UP001221898">
    <property type="component" value="Unassembled WGS sequence"/>
</dbReference>
<keyword evidence="3 7" id="KW-0472">Membrane</keyword>
<feature type="compositionally biased region" description="Basic and acidic residues" evidence="6">
    <location>
        <begin position="23"/>
        <end position="34"/>
    </location>
</feature>
<feature type="region of interest" description="Disordered" evidence="6">
    <location>
        <begin position="1"/>
        <end position="95"/>
    </location>
</feature>
<keyword evidence="7" id="KW-1133">Transmembrane helix</keyword>
<dbReference type="EMBL" id="JAINUG010000116">
    <property type="protein sequence ID" value="KAJ8395490.1"/>
    <property type="molecule type" value="Genomic_DNA"/>
</dbReference>
<dbReference type="SMART" id="SM00244">
    <property type="entry name" value="PHB"/>
    <property type="match status" value="1"/>
</dbReference>
<reference evidence="9" key="1">
    <citation type="journal article" date="2023" name="Science">
        <title>Genome structures resolve the early diversification of teleost fishes.</title>
        <authorList>
            <person name="Parey E."/>
            <person name="Louis A."/>
            <person name="Montfort J."/>
            <person name="Bouchez O."/>
            <person name="Roques C."/>
            <person name="Iampietro C."/>
            <person name="Lluch J."/>
            <person name="Castinel A."/>
            <person name="Donnadieu C."/>
            <person name="Desvignes T."/>
            <person name="Floi Bucao C."/>
            <person name="Jouanno E."/>
            <person name="Wen M."/>
            <person name="Mejri S."/>
            <person name="Dirks R."/>
            <person name="Jansen H."/>
            <person name="Henkel C."/>
            <person name="Chen W.J."/>
            <person name="Zahm M."/>
            <person name="Cabau C."/>
            <person name="Klopp C."/>
            <person name="Thompson A.W."/>
            <person name="Robinson-Rechavi M."/>
            <person name="Braasch I."/>
            <person name="Lecointre G."/>
            <person name="Bobe J."/>
            <person name="Postlethwait J.H."/>
            <person name="Berthelot C."/>
            <person name="Roest Crollius H."/>
            <person name="Guiguen Y."/>
        </authorList>
    </citation>
    <scope>NUCLEOTIDE SEQUENCE</scope>
    <source>
        <strain evidence="9">NC1722</strain>
    </source>
</reference>
<dbReference type="FunFam" id="3.30.479.30:FF:000004">
    <property type="entry name" value="Putative membrane protease family, stomatin"/>
    <property type="match status" value="1"/>
</dbReference>
<keyword evidence="10" id="KW-1185">Reference proteome</keyword>
<evidence type="ECO:0000256" key="5">
    <source>
        <dbReference type="ARBA" id="ARBA00071670"/>
    </source>
</evidence>
<evidence type="ECO:0000313" key="10">
    <source>
        <dbReference type="Proteomes" id="UP001221898"/>
    </source>
</evidence>
<gene>
    <name evidence="9" type="ORF">AAFF_G00032240</name>
</gene>
<organism evidence="9 10">
    <name type="scientific">Aldrovandia affinis</name>
    <dbReference type="NCBI Taxonomy" id="143900"/>
    <lineage>
        <taxon>Eukaryota</taxon>
        <taxon>Metazoa</taxon>
        <taxon>Chordata</taxon>
        <taxon>Craniata</taxon>
        <taxon>Vertebrata</taxon>
        <taxon>Euteleostomi</taxon>
        <taxon>Actinopterygii</taxon>
        <taxon>Neopterygii</taxon>
        <taxon>Teleostei</taxon>
        <taxon>Notacanthiformes</taxon>
        <taxon>Halosauridae</taxon>
        <taxon>Aldrovandia</taxon>
    </lineage>
</organism>
<evidence type="ECO:0000256" key="2">
    <source>
        <dbReference type="ARBA" id="ARBA00008164"/>
    </source>
</evidence>
<evidence type="ECO:0000256" key="7">
    <source>
        <dbReference type="SAM" id="Phobius"/>
    </source>
</evidence>
<evidence type="ECO:0000256" key="3">
    <source>
        <dbReference type="ARBA" id="ARBA00023136"/>
    </source>
</evidence>
<dbReference type="Gene3D" id="6.10.250.2090">
    <property type="match status" value="1"/>
</dbReference>
<dbReference type="AlphaFoldDB" id="A0AAD7WG91"/>
<evidence type="ECO:0000256" key="4">
    <source>
        <dbReference type="ARBA" id="ARBA00053394"/>
    </source>
</evidence>
<comment type="similarity">
    <text evidence="2">Belongs to the band 7/mec-2 family.</text>
</comment>
<keyword evidence="7" id="KW-0812">Transmembrane</keyword>
<evidence type="ECO:0000313" key="9">
    <source>
        <dbReference type="EMBL" id="KAJ8395490.1"/>
    </source>
</evidence>
<dbReference type="GO" id="GO:0009898">
    <property type="term" value="C:cytoplasmic side of plasma membrane"/>
    <property type="evidence" value="ECO:0007669"/>
    <property type="project" value="UniProtKB-ARBA"/>
</dbReference>
<comment type="caution">
    <text evidence="9">The sequence shown here is derived from an EMBL/GenBank/DDBJ whole genome shotgun (WGS) entry which is preliminary data.</text>
</comment>